<organism evidence="1 2">
    <name type="scientific">Bosea massiliensis</name>
    <dbReference type="NCBI Taxonomy" id="151419"/>
    <lineage>
        <taxon>Bacteria</taxon>
        <taxon>Pseudomonadati</taxon>
        <taxon>Pseudomonadota</taxon>
        <taxon>Alphaproteobacteria</taxon>
        <taxon>Hyphomicrobiales</taxon>
        <taxon>Boseaceae</taxon>
        <taxon>Bosea</taxon>
    </lineage>
</organism>
<evidence type="ECO:0000313" key="2">
    <source>
        <dbReference type="Proteomes" id="UP001596060"/>
    </source>
</evidence>
<evidence type="ECO:0000313" key="1">
    <source>
        <dbReference type="EMBL" id="MFC5505323.1"/>
    </source>
</evidence>
<accession>A0ABW0NYZ0</accession>
<name>A0ABW0NYZ0_9HYPH</name>
<sequence length="148" mass="17022">MTAKSQEGRPMAFKLDFTTLSRPRSAEEIEANYQAQRAQARMDDAKKREEFSTKTLALTITEVESRHAMNGGREIHLWGTQPDGRTARATLYFGDCYDREASDPIFEELYDNRGERTLHGYWKSYQNDAGKKFWTFRAQKIDGVTIAA</sequence>
<evidence type="ECO:0008006" key="3">
    <source>
        <dbReference type="Google" id="ProtNLM"/>
    </source>
</evidence>
<comment type="caution">
    <text evidence="1">The sequence shown here is derived from an EMBL/GenBank/DDBJ whole genome shotgun (WGS) entry which is preliminary data.</text>
</comment>
<keyword evidence="2" id="KW-1185">Reference proteome</keyword>
<proteinExistence type="predicted"/>
<dbReference type="Proteomes" id="UP001596060">
    <property type="component" value="Unassembled WGS sequence"/>
</dbReference>
<protein>
    <recommendedName>
        <fullName evidence="3">DUF4893 domain-containing protein</fullName>
    </recommendedName>
</protein>
<reference evidence="2" key="1">
    <citation type="journal article" date="2019" name="Int. J. Syst. Evol. Microbiol.">
        <title>The Global Catalogue of Microorganisms (GCM) 10K type strain sequencing project: providing services to taxonomists for standard genome sequencing and annotation.</title>
        <authorList>
            <consortium name="The Broad Institute Genomics Platform"/>
            <consortium name="The Broad Institute Genome Sequencing Center for Infectious Disease"/>
            <person name="Wu L."/>
            <person name="Ma J."/>
        </authorList>
    </citation>
    <scope>NUCLEOTIDE SEQUENCE [LARGE SCALE GENOMIC DNA]</scope>
    <source>
        <strain evidence="2">CCUG 43117</strain>
    </source>
</reference>
<gene>
    <name evidence="1" type="ORF">ACFPN9_08640</name>
</gene>
<dbReference type="RefSeq" id="WP_156451651.1">
    <property type="nucleotide sequence ID" value="NZ_JBHSLU010000017.1"/>
</dbReference>
<dbReference type="EMBL" id="JBHSLU010000017">
    <property type="protein sequence ID" value="MFC5505323.1"/>
    <property type="molecule type" value="Genomic_DNA"/>
</dbReference>